<dbReference type="SUPFAM" id="SSF54403">
    <property type="entry name" value="Cystatin/monellin"/>
    <property type="match status" value="2"/>
</dbReference>
<evidence type="ECO:0000313" key="3">
    <source>
        <dbReference type="Proteomes" id="UP000199708"/>
    </source>
</evidence>
<evidence type="ECO:0000256" key="1">
    <source>
        <dbReference type="SAM" id="Phobius"/>
    </source>
</evidence>
<keyword evidence="1" id="KW-0812">Transmembrane</keyword>
<sequence>MSKRTVSILTFIILSIMIALLAVFMKSQTAYNLAQEEAIALVEYDHQVKKLKDFYWTTTDQATFALNFFDENNQQFYAIIERDGGDIQYYTVDELFTEDEAKSVTASQIENPNIMQARLGLYKSEPVWEMTLKNPNNSITYYLLSAKTGEWIQTISNI</sequence>
<accession>A0A1G7PKG6</accession>
<dbReference type="OrthoDB" id="2242521at2"/>
<dbReference type="STRING" id="120956.SAMN05421791_101289"/>
<feature type="transmembrane region" description="Helical" evidence="1">
    <location>
        <begin position="6"/>
        <end position="25"/>
    </location>
</feature>
<reference evidence="2 3" key="1">
    <citation type="submission" date="2016-10" db="EMBL/GenBank/DDBJ databases">
        <authorList>
            <person name="de Groot N.N."/>
        </authorList>
    </citation>
    <scope>NUCLEOTIDE SEQUENCE [LARGE SCALE GENOMIC DNA]</scope>
    <source>
        <strain evidence="2 3">ATCC BAA-466</strain>
    </source>
</reference>
<dbReference type="Proteomes" id="UP000199708">
    <property type="component" value="Unassembled WGS sequence"/>
</dbReference>
<proteinExistence type="predicted"/>
<keyword evidence="1" id="KW-0472">Membrane</keyword>
<keyword evidence="1" id="KW-1133">Transmembrane helix</keyword>
<dbReference type="RefSeq" id="WP_090288989.1">
    <property type="nucleotide sequence ID" value="NZ_FNCK01000001.1"/>
</dbReference>
<evidence type="ECO:0000313" key="2">
    <source>
        <dbReference type="EMBL" id="SDF86733.1"/>
    </source>
</evidence>
<protein>
    <submittedName>
        <fullName evidence="2">Uncharacterized protein YpmB</fullName>
    </submittedName>
</protein>
<organism evidence="2 3">
    <name type="scientific">Facklamia miroungae</name>
    <dbReference type="NCBI Taxonomy" id="120956"/>
    <lineage>
        <taxon>Bacteria</taxon>
        <taxon>Bacillati</taxon>
        <taxon>Bacillota</taxon>
        <taxon>Bacilli</taxon>
        <taxon>Lactobacillales</taxon>
        <taxon>Aerococcaceae</taxon>
        <taxon>Facklamia</taxon>
    </lineage>
</organism>
<gene>
    <name evidence="2" type="ORF">SAMN05421791_101289</name>
</gene>
<keyword evidence="3" id="KW-1185">Reference proteome</keyword>
<dbReference type="InterPro" id="IPR046350">
    <property type="entry name" value="Cystatin_sf"/>
</dbReference>
<dbReference type="Gene3D" id="3.10.450.40">
    <property type="match status" value="1"/>
</dbReference>
<name>A0A1G7PKG6_9LACT</name>
<dbReference type="EMBL" id="FNCK01000001">
    <property type="protein sequence ID" value="SDF86733.1"/>
    <property type="molecule type" value="Genomic_DNA"/>
</dbReference>
<dbReference type="AlphaFoldDB" id="A0A1G7PKG6"/>